<evidence type="ECO:0000313" key="11">
    <source>
        <dbReference type="Proteomes" id="UP000594261"/>
    </source>
</evidence>
<dbReference type="SUPFAM" id="SSF52540">
    <property type="entry name" value="P-loop containing nucleoside triphosphate hydrolases"/>
    <property type="match status" value="1"/>
</dbReference>
<proteinExistence type="predicted"/>
<accession>A0A7N2L433</accession>
<dbReference type="Pfam" id="PF25019">
    <property type="entry name" value="LRR_R13L1-DRL21"/>
    <property type="match status" value="1"/>
</dbReference>
<dbReference type="InterPro" id="IPR032675">
    <property type="entry name" value="LRR_dom_sf"/>
</dbReference>
<protein>
    <submittedName>
        <fullName evidence="10">Uncharacterized protein</fullName>
    </submittedName>
</protein>
<evidence type="ECO:0000259" key="9">
    <source>
        <dbReference type="Pfam" id="PF25019"/>
    </source>
</evidence>
<evidence type="ECO:0000256" key="2">
    <source>
        <dbReference type="ARBA" id="ARBA00022737"/>
    </source>
</evidence>
<dbReference type="Gene3D" id="3.80.10.10">
    <property type="entry name" value="Ribonuclease Inhibitor"/>
    <property type="match status" value="1"/>
</dbReference>
<organism evidence="10 11">
    <name type="scientific">Quercus lobata</name>
    <name type="common">Valley oak</name>
    <dbReference type="NCBI Taxonomy" id="97700"/>
    <lineage>
        <taxon>Eukaryota</taxon>
        <taxon>Viridiplantae</taxon>
        <taxon>Streptophyta</taxon>
        <taxon>Embryophyta</taxon>
        <taxon>Tracheophyta</taxon>
        <taxon>Spermatophyta</taxon>
        <taxon>Magnoliopsida</taxon>
        <taxon>eudicotyledons</taxon>
        <taxon>Gunneridae</taxon>
        <taxon>Pentapetalae</taxon>
        <taxon>rosids</taxon>
        <taxon>fabids</taxon>
        <taxon>Fagales</taxon>
        <taxon>Fagaceae</taxon>
        <taxon>Quercus</taxon>
    </lineage>
</organism>
<evidence type="ECO:0000259" key="6">
    <source>
        <dbReference type="Pfam" id="PF00931"/>
    </source>
</evidence>
<keyword evidence="5" id="KW-0067">ATP-binding</keyword>
<keyword evidence="3" id="KW-0547">Nucleotide-binding</keyword>
<name>A0A7N2L433_QUELO</name>
<evidence type="ECO:0000313" key="10">
    <source>
        <dbReference type="EnsemblPlants" id="QL03p010626:mrna"/>
    </source>
</evidence>
<dbReference type="InterPro" id="IPR027417">
    <property type="entry name" value="P-loop_NTPase"/>
</dbReference>
<dbReference type="InParanoid" id="A0A7N2L433"/>
<feature type="domain" description="Disease resistance N-terminal" evidence="7">
    <location>
        <begin position="6"/>
        <end position="91"/>
    </location>
</feature>
<dbReference type="InterPro" id="IPR042197">
    <property type="entry name" value="Apaf_helical"/>
</dbReference>
<evidence type="ECO:0000256" key="3">
    <source>
        <dbReference type="ARBA" id="ARBA00022741"/>
    </source>
</evidence>
<reference evidence="10" key="2">
    <citation type="submission" date="2021-01" db="UniProtKB">
        <authorList>
            <consortium name="EnsemblPlants"/>
        </authorList>
    </citation>
    <scope>IDENTIFICATION</scope>
</reference>
<dbReference type="OMA" id="CEMLRIS"/>
<evidence type="ECO:0000256" key="4">
    <source>
        <dbReference type="ARBA" id="ARBA00022821"/>
    </source>
</evidence>
<dbReference type="GO" id="GO:0005524">
    <property type="term" value="F:ATP binding"/>
    <property type="evidence" value="ECO:0007669"/>
    <property type="project" value="UniProtKB-KW"/>
</dbReference>
<dbReference type="PANTHER" id="PTHR36766:SF40">
    <property type="entry name" value="DISEASE RESISTANCE PROTEIN RGA3"/>
    <property type="match status" value="1"/>
</dbReference>
<dbReference type="EnsemblPlants" id="QL03p010626:mrna">
    <property type="protein sequence ID" value="QL03p010626:mrna"/>
    <property type="gene ID" value="QL03p010626"/>
</dbReference>
<evidence type="ECO:0000259" key="8">
    <source>
        <dbReference type="Pfam" id="PF23559"/>
    </source>
</evidence>
<keyword evidence="2" id="KW-0677">Repeat</keyword>
<dbReference type="Pfam" id="PF23559">
    <property type="entry name" value="WHD_DRP"/>
    <property type="match status" value="1"/>
</dbReference>
<keyword evidence="4" id="KW-0611">Plant defense</keyword>
<dbReference type="Gramene" id="QL03p010626:mrna">
    <property type="protein sequence ID" value="QL03p010626:mrna"/>
    <property type="gene ID" value="QL03p010626"/>
</dbReference>
<dbReference type="InterPro" id="IPR058922">
    <property type="entry name" value="WHD_DRP"/>
</dbReference>
<dbReference type="Gene3D" id="1.20.5.4130">
    <property type="match status" value="1"/>
</dbReference>
<keyword evidence="1" id="KW-0433">Leucine-rich repeat</keyword>
<dbReference type="Pfam" id="PF00931">
    <property type="entry name" value="NB-ARC"/>
    <property type="match status" value="1"/>
</dbReference>
<keyword evidence="11" id="KW-1185">Reference proteome</keyword>
<dbReference type="AlphaFoldDB" id="A0A7N2L433"/>
<dbReference type="PANTHER" id="PTHR36766">
    <property type="entry name" value="PLANT BROAD-SPECTRUM MILDEW RESISTANCE PROTEIN RPW8"/>
    <property type="match status" value="1"/>
</dbReference>
<dbReference type="Proteomes" id="UP000594261">
    <property type="component" value="Chromosome 3"/>
</dbReference>
<dbReference type="GO" id="GO:0043531">
    <property type="term" value="F:ADP binding"/>
    <property type="evidence" value="ECO:0007669"/>
    <property type="project" value="InterPro"/>
</dbReference>
<reference evidence="10 11" key="1">
    <citation type="journal article" date="2016" name="G3 (Bethesda)">
        <title>First Draft Assembly and Annotation of the Genome of a California Endemic Oak Quercus lobata Nee (Fagaceae).</title>
        <authorList>
            <person name="Sork V.L."/>
            <person name="Fitz-Gibbon S.T."/>
            <person name="Puiu D."/>
            <person name="Crepeau M."/>
            <person name="Gugger P.F."/>
            <person name="Sherman R."/>
            <person name="Stevens K."/>
            <person name="Langley C.H."/>
            <person name="Pellegrini M."/>
            <person name="Salzberg S.L."/>
        </authorList>
    </citation>
    <scope>NUCLEOTIDE SEQUENCE [LARGE SCALE GENOMIC DNA]</scope>
    <source>
        <strain evidence="10 11">cv. SW786</strain>
    </source>
</reference>
<dbReference type="SUPFAM" id="SSF52058">
    <property type="entry name" value="L domain-like"/>
    <property type="match status" value="1"/>
</dbReference>
<evidence type="ECO:0000259" key="7">
    <source>
        <dbReference type="Pfam" id="PF18052"/>
    </source>
</evidence>
<evidence type="ECO:0000256" key="5">
    <source>
        <dbReference type="ARBA" id="ARBA00022840"/>
    </source>
</evidence>
<dbReference type="Pfam" id="PF18052">
    <property type="entry name" value="Rx_N"/>
    <property type="match status" value="1"/>
</dbReference>
<feature type="domain" description="NB-ARC" evidence="6">
    <location>
        <begin position="194"/>
        <end position="241"/>
    </location>
</feature>
<dbReference type="GO" id="GO:0006952">
    <property type="term" value="P:defense response"/>
    <property type="evidence" value="ECO:0007669"/>
    <property type="project" value="UniProtKB-KW"/>
</dbReference>
<dbReference type="InterPro" id="IPR056789">
    <property type="entry name" value="LRR_R13L1-DRL21"/>
</dbReference>
<feature type="domain" description="Disease resistance protein winged helix" evidence="8">
    <location>
        <begin position="299"/>
        <end position="351"/>
    </location>
</feature>
<dbReference type="InterPro" id="IPR041118">
    <property type="entry name" value="Rx_N"/>
</dbReference>
<dbReference type="EMBL" id="LRBV02000003">
    <property type="status" value="NOT_ANNOTATED_CDS"/>
    <property type="molecule type" value="Genomic_DNA"/>
</dbReference>
<feature type="domain" description="R13L1/DRL21-like LRR repeat region" evidence="9">
    <location>
        <begin position="368"/>
        <end position="423"/>
    </location>
</feature>
<evidence type="ECO:0000256" key="1">
    <source>
        <dbReference type="ARBA" id="ARBA00022614"/>
    </source>
</evidence>
<dbReference type="InterPro" id="IPR002182">
    <property type="entry name" value="NB-ARC"/>
</dbReference>
<dbReference type="Gene3D" id="1.10.8.430">
    <property type="entry name" value="Helical domain of apoptotic protease-activating factors"/>
    <property type="match status" value="1"/>
</dbReference>
<sequence length="530" mass="61981">MAGALLSAIVERLGSFISSEFKLTVTVKEEVQELETKFRTIQAVLNDAEKRQLKEEDVKLWLDKLEGVSYEIDYMLDEWNTVMIKAEIEKQQKEFEEKEKAETSTAKKRKVWPLISYFNFSVPNLLPHRDIAHKIQELNENLDETYKEREMYGFELSRPIQEVIERPKTTSYVDVSEILGRDKPFRDALKNCGSQSSRILVTTRKDQVAKMMESANTIQLEDLSEEDCWLVFSKIAFSDKDRQQCEQLEDFGKQISKKCKGLPLAARTLGSLMRLKKSKEDWKNVLNSNLWELEVVEKAHGFVESRENMEVEIMAREYLENLVIRSFFQECKEYKRFGTRYKMHDIVHDFAQSITEAHHLGYSRSHLKNCEMLRISYYRGTTMSPIWLASLTNLKELCLYYATELMSLPSLGMIPCLESLTISFAQRLKKVGVDFLGIESENKKEDMKIFPNLKYLEFFGLGEWEEWIGGTREGGKEDEDCITIMPRLQKLTIHYCRKLKSLLDFLRTTPLKELEIGDCPIIKKRCRRET</sequence>
<dbReference type="GO" id="GO:0051707">
    <property type="term" value="P:response to other organism"/>
    <property type="evidence" value="ECO:0007669"/>
    <property type="project" value="UniProtKB-ARBA"/>
</dbReference>